<name>A0A938X645_9FIRM</name>
<sequence>MKKRNSLGEQKNTVQAQPIDQELCSCRQEEPTDCTMQTKNRKKWSLKRKIVTASVSVVLVLILAGFFIFQYLLAGLKTKPITAQPQELEVDSSVAEKSKEYKIINIALFGVDSRDYDKNEGRSDSIMILSVDQKNNTLKLTSILRDSKVHIDGYGEEKIAHAYAYGGPELAIKTLNDNFHLDIQDYATVNFAGLANVIDAVGGIDIEITEAERQQINLNANSDGLHAEVVTSSGLVHLNGAQATAYARIRNIDSDNARADRQKKVLACMLENVKTLSVTEYPNLLRTVLPLVETSLSYTDIIGFAPMLLNELPLVQHSIPSEEDHAVGGGNPWVWNFDLDAAADRLHTFIYEDESTESSSAFSEEE</sequence>
<accession>A0A938X645</accession>
<organism evidence="4 5">
    <name type="scientific">Merdimmobilis hominis</name>
    <dbReference type="NCBI Taxonomy" id="2897707"/>
    <lineage>
        <taxon>Bacteria</taxon>
        <taxon>Bacillati</taxon>
        <taxon>Bacillota</taxon>
        <taxon>Clostridia</taxon>
        <taxon>Eubacteriales</taxon>
        <taxon>Oscillospiraceae</taxon>
        <taxon>Merdimmobilis</taxon>
    </lineage>
</organism>
<reference evidence="4" key="1">
    <citation type="submission" date="2020-08" db="EMBL/GenBank/DDBJ databases">
        <authorList>
            <person name="Cejkova D."/>
            <person name="Kubasova T."/>
            <person name="Jahodarova E."/>
            <person name="Rychlik I."/>
        </authorList>
    </citation>
    <scope>NUCLEOTIDE SEQUENCE</scope>
    <source>
        <strain evidence="4">An559</strain>
    </source>
</reference>
<feature type="domain" description="Cell envelope-related transcriptional attenuator" evidence="3">
    <location>
        <begin position="122"/>
        <end position="274"/>
    </location>
</feature>
<evidence type="ECO:0000313" key="5">
    <source>
        <dbReference type="Proteomes" id="UP000774750"/>
    </source>
</evidence>
<dbReference type="Gene3D" id="3.40.630.190">
    <property type="entry name" value="LCP protein"/>
    <property type="match status" value="1"/>
</dbReference>
<dbReference type="PANTHER" id="PTHR33392">
    <property type="entry name" value="POLYISOPRENYL-TEICHOIC ACID--PEPTIDOGLYCAN TEICHOIC ACID TRANSFERASE TAGU"/>
    <property type="match status" value="1"/>
</dbReference>
<evidence type="ECO:0000256" key="2">
    <source>
        <dbReference type="SAM" id="Phobius"/>
    </source>
</evidence>
<dbReference type="InterPro" id="IPR004474">
    <property type="entry name" value="LytR_CpsA_psr"/>
</dbReference>
<keyword evidence="2" id="KW-0812">Transmembrane</keyword>
<dbReference type="Pfam" id="PF03816">
    <property type="entry name" value="LytR_cpsA_psr"/>
    <property type="match status" value="1"/>
</dbReference>
<proteinExistence type="inferred from homology"/>
<evidence type="ECO:0000256" key="1">
    <source>
        <dbReference type="ARBA" id="ARBA00006068"/>
    </source>
</evidence>
<dbReference type="AlphaFoldDB" id="A0A938X645"/>
<keyword evidence="2" id="KW-1133">Transmembrane helix</keyword>
<dbReference type="InterPro" id="IPR050922">
    <property type="entry name" value="LytR/CpsA/Psr_CW_biosynth"/>
</dbReference>
<dbReference type="EMBL" id="JACJKY010000004">
    <property type="protein sequence ID" value="MBM6920219.1"/>
    <property type="molecule type" value="Genomic_DNA"/>
</dbReference>
<dbReference type="NCBIfam" id="TIGR00350">
    <property type="entry name" value="lytR_cpsA_psr"/>
    <property type="match status" value="1"/>
</dbReference>
<comment type="similarity">
    <text evidence="1">Belongs to the LytR/CpsA/Psr (LCP) family.</text>
</comment>
<gene>
    <name evidence="4" type="ORF">H6A12_03475</name>
</gene>
<keyword evidence="5" id="KW-1185">Reference proteome</keyword>
<evidence type="ECO:0000313" key="4">
    <source>
        <dbReference type="EMBL" id="MBM6920219.1"/>
    </source>
</evidence>
<keyword evidence="2" id="KW-0472">Membrane</keyword>
<dbReference type="RefSeq" id="WP_204444792.1">
    <property type="nucleotide sequence ID" value="NZ_JACJKY010000004.1"/>
</dbReference>
<dbReference type="Proteomes" id="UP000774750">
    <property type="component" value="Unassembled WGS sequence"/>
</dbReference>
<feature type="transmembrane region" description="Helical" evidence="2">
    <location>
        <begin position="50"/>
        <end position="73"/>
    </location>
</feature>
<evidence type="ECO:0000259" key="3">
    <source>
        <dbReference type="Pfam" id="PF03816"/>
    </source>
</evidence>
<comment type="caution">
    <text evidence="4">The sequence shown here is derived from an EMBL/GenBank/DDBJ whole genome shotgun (WGS) entry which is preliminary data.</text>
</comment>
<dbReference type="PANTHER" id="PTHR33392:SF6">
    <property type="entry name" value="POLYISOPRENYL-TEICHOIC ACID--PEPTIDOGLYCAN TEICHOIC ACID TRANSFERASE TAGU"/>
    <property type="match status" value="1"/>
</dbReference>
<protein>
    <submittedName>
        <fullName evidence="4">LCP family protein</fullName>
    </submittedName>
</protein>
<reference evidence="4" key="2">
    <citation type="journal article" date="2021" name="Sci. Rep.">
        <title>The distribution of antibiotic resistance genes in chicken gut microbiota commensals.</title>
        <authorList>
            <person name="Juricova H."/>
            <person name="Matiasovicova J."/>
            <person name="Kubasova T."/>
            <person name="Cejkova D."/>
            <person name="Rychlik I."/>
        </authorList>
    </citation>
    <scope>NUCLEOTIDE SEQUENCE</scope>
    <source>
        <strain evidence="4">An559</strain>
    </source>
</reference>